<dbReference type="InterPro" id="IPR013785">
    <property type="entry name" value="Aldolase_TIM"/>
</dbReference>
<evidence type="ECO:0000256" key="1">
    <source>
        <dbReference type="ARBA" id="ARBA00023211"/>
    </source>
</evidence>
<protein>
    <submittedName>
        <fullName evidence="3">Aldolase catalytic domain-containing protein</fullName>
    </submittedName>
</protein>
<comment type="caution">
    <text evidence="3">The sequence shown here is derived from an EMBL/GenBank/DDBJ whole genome shotgun (WGS) entry which is preliminary data.</text>
</comment>
<sequence>MEDPKIHKTLSQKNIFIDCTLRDGGYYNNWDFEIDLINNYLKTMSLSEINFVEIGYRSLLNNSFKGACAYSSEKFINSLNVPKDLFLSVMINGSEFQDSANNVSKINSLFPIKSKESKIKLVRIACTKEELSNIKQVTYELKSKEYIVAINLMQISQYTINELIESIENLDIKNVDVLYIADSFGSLTTSSTEFFVKNLKKIWKGNLGIHAHNNMSLALSNTLKAKSMGVKWIDSTVMGMGRGPGNAKTEELLIELLSNKEVNINISPIFNLINNFFRKLKETYQWGPNHYYYLASKYSIHPTYIQVMINDERYATEDILSVINYLKQNESKKFKFNTLEGARNFYSNKWKGSWEPISIFNNKEVLLLGTGPGVEKHFQAIEKYILEFKPLVIAFNTQSAIPNNLIDFRIGCHPVRLLADIDFHLNSSQPLIAPKTIFSNQLNSAYKNKNILDYGLSIKSNEFIFDKKSCSIPSVLVLAYSLAVVTSGNSKKILMAGFDGYGTGDKRNEENNNIIKLFKKFSNKKLLAVTPSIYEIEQCSIYGVIP</sequence>
<dbReference type="SUPFAM" id="SSF51569">
    <property type="entry name" value="Aldolase"/>
    <property type="match status" value="1"/>
</dbReference>
<gene>
    <name evidence="3" type="ORF">JJ833_01490</name>
</gene>
<dbReference type="AlphaFoldDB" id="A0A9D9G6H0"/>
<feature type="domain" description="Pyruvate carboxyltransferase" evidence="2">
    <location>
        <begin position="14"/>
        <end position="270"/>
    </location>
</feature>
<dbReference type="GO" id="GO:0009098">
    <property type="term" value="P:L-leucine biosynthetic process"/>
    <property type="evidence" value="ECO:0007669"/>
    <property type="project" value="TreeGrafter"/>
</dbReference>
<reference evidence="3" key="1">
    <citation type="journal article" date="2021" name="Front. Mar. Sci.">
        <title>Genomes of Diverse Isolates of Prochlorococcus High-Light-Adapted Clade II in the Western Pacific Ocean.</title>
        <authorList>
            <person name="Yan W."/>
            <person name="Feng X."/>
            <person name="Zhang W."/>
            <person name="Nawaz M.Z."/>
            <person name="Luo T."/>
            <person name="Zhang R."/>
            <person name="Jiao N."/>
        </authorList>
    </citation>
    <scope>NUCLEOTIDE SEQUENCE</scope>
    <source>
        <strain evidence="3">XMU1424</strain>
    </source>
</reference>
<dbReference type="GO" id="GO:0003852">
    <property type="term" value="F:2-isopropylmalate synthase activity"/>
    <property type="evidence" value="ECO:0007669"/>
    <property type="project" value="TreeGrafter"/>
</dbReference>
<dbReference type="InterPro" id="IPR050073">
    <property type="entry name" value="2-IPM_HCS-like"/>
</dbReference>
<accession>A0A9D9G6H0</accession>
<dbReference type="PANTHER" id="PTHR10277:SF9">
    <property type="entry name" value="2-ISOPROPYLMALATE SYNTHASE 1, CHLOROPLASTIC-RELATED"/>
    <property type="match status" value="1"/>
</dbReference>
<dbReference type="CDD" id="cd07944">
    <property type="entry name" value="DRE_TIM_HOA_like"/>
    <property type="match status" value="1"/>
</dbReference>
<name>A0A9D9G6H0_PROMR</name>
<dbReference type="PANTHER" id="PTHR10277">
    <property type="entry name" value="HOMOCITRATE SYNTHASE-RELATED"/>
    <property type="match status" value="1"/>
</dbReference>
<dbReference type="EMBL" id="JAEPLE010000001">
    <property type="protein sequence ID" value="MBO6987517.1"/>
    <property type="molecule type" value="Genomic_DNA"/>
</dbReference>
<dbReference type="Pfam" id="PF00682">
    <property type="entry name" value="HMGL-like"/>
    <property type="match status" value="1"/>
</dbReference>
<keyword evidence="1" id="KW-0464">Manganese</keyword>
<evidence type="ECO:0000313" key="3">
    <source>
        <dbReference type="EMBL" id="MBO6987517.1"/>
    </source>
</evidence>
<dbReference type="PROSITE" id="PS50991">
    <property type="entry name" value="PYR_CT"/>
    <property type="match status" value="1"/>
</dbReference>
<evidence type="ECO:0000259" key="2">
    <source>
        <dbReference type="PROSITE" id="PS50991"/>
    </source>
</evidence>
<dbReference type="InterPro" id="IPR000891">
    <property type="entry name" value="PYR_CT"/>
</dbReference>
<proteinExistence type="predicted"/>
<organism evidence="3">
    <name type="scientific">Prochlorococcus marinus XMU1424</name>
    <dbReference type="NCBI Taxonomy" id="2774497"/>
    <lineage>
        <taxon>Bacteria</taxon>
        <taxon>Bacillati</taxon>
        <taxon>Cyanobacteriota</taxon>
        <taxon>Cyanophyceae</taxon>
        <taxon>Synechococcales</taxon>
        <taxon>Prochlorococcaceae</taxon>
        <taxon>Prochlorococcus</taxon>
    </lineage>
</organism>
<dbReference type="Gene3D" id="3.20.20.70">
    <property type="entry name" value="Aldolase class I"/>
    <property type="match status" value="1"/>
</dbReference>